<sequence length="423" mass="47343">MGRIRLRLRRPRAGNLVMLGLIAFALLAGMALVFQTIEAERAERRQVRETSEILLELRNVTRAALNGETGQRGYLLTLDRRYLEPYHIGREQYRPALERLRRLVGADAPQRQQELLDEIQALAESKFAEMAEVVALVDERRVIEARRRLLDDEGAEAMARLRRATREMELIENRILLNAASETARAEGRVLPLLAAVMLVLLITLVLGYRLVTRAARAEAEAAQASALGEARDRADLLARELNHRVKNLFAVILAIIRMSAKDSPEAKPVIERITERIHALLTAHDVTQGTLERPVASLRTLVETTLAPYRSEKLPARIEGPDIELPAKQVTPLGLVLHELTTNAVKYGAWSKGGLLEIAWREDEGRVTIDWREHCEADGTPPERTGFGSLLMTSAARQLRGEIDRRFRADGAEITIAFPLGA</sequence>
<dbReference type="SMART" id="SM00911">
    <property type="entry name" value="HWE_HK"/>
    <property type="match status" value="1"/>
</dbReference>
<keyword evidence="8" id="KW-0812">Transmembrane</keyword>
<evidence type="ECO:0000256" key="5">
    <source>
        <dbReference type="ARBA" id="ARBA00022741"/>
    </source>
</evidence>
<keyword evidence="11" id="KW-1185">Reference proteome</keyword>
<evidence type="ECO:0000256" key="3">
    <source>
        <dbReference type="ARBA" id="ARBA00022553"/>
    </source>
</evidence>
<dbReference type="Pfam" id="PF07536">
    <property type="entry name" value="HWE_HK"/>
    <property type="match status" value="1"/>
</dbReference>
<evidence type="ECO:0000256" key="8">
    <source>
        <dbReference type="SAM" id="Phobius"/>
    </source>
</evidence>
<dbReference type="SUPFAM" id="SSF55874">
    <property type="entry name" value="ATPase domain of HSP90 chaperone/DNA topoisomerase II/histidine kinase"/>
    <property type="match status" value="1"/>
</dbReference>
<organism evidence="10 11">
    <name type="scientific">Pelagerythrobacter marensis</name>
    <dbReference type="NCBI Taxonomy" id="543877"/>
    <lineage>
        <taxon>Bacteria</taxon>
        <taxon>Pseudomonadati</taxon>
        <taxon>Pseudomonadota</taxon>
        <taxon>Alphaproteobacteria</taxon>
        <taxon>Sphingomonadales</taxon>
        <taxon>Erythrobacteraceae</taxon>
        <taxon>Pelagerythrobacter</taxon>
    </lineage>
</organism>
<keyword evidence="4" id="KW-0808">Transferase</keyword>
<feature type="transmembrane region" description="Helical" evidence="8">
    <location>
        <begin position="190"/>
        <end position="209"/>
    </location>
</feature>
<dbReference type="CDD" id="cd19410">
    <property type="entry name" value="HK9-like_sensor"/>
    <property type="match status" value="1"/>
</dbReference>
<reference evidence="10 11" key="1">
    <citation type="submission" date="2024-02" db="EMBL/GenBank/DDBJ databases">
        <title>The whole genome sequence of five bacterial samples isolated from Abu Dhabi Sabkha-shore region.</title>
        <authorList>
            <person name="Sudalaimuthuasari N."/>
            <person name="Sarfraz B."/>
            <person name="Tuyisabe J.D."/>
            <person name="Mugisha Ntwali L.D.M."/>
            <person name="Ali A.I.A.A."/>
            <person name="Almansoori S.Z.A."/>
            <person name="Alajami H.S.A."/>
            <person name="Almeqbaali A.A.S."/>
            <person name="Kundu B."/>
            <person name="Saeed E.E."/>
            <person name="Sukumarinath V."/>
            <person name="Mishra A.K."/>
            <person name="Hazzouri K.M."/>
            <person name="Almaskari R."/>
            <person name="Sharma A.K."/>
            <person name="Amiri K.M.A."/>
        </authorList>
    </citation>
    <scope>NUCLEOTIDE SEQUENCE [LARGE SCALE GENOMIC DNA]</scope>
    <source>
        <strain evidence="11">kcgeb_sd</strain>
    </source>
</reference>
<evidence type="ECO:0000256" key="7">
    <source>
        <dbReference type="ARBA" id="ARBA00022840"/>
    </source>
</evidence>
<dbReference type="PANTHER" id="PTHR41523:SF8">
    <property type="entry name" value="ETHYLENE RESPONSE SENSOR PROTEIN"/>
    <property type="match status" value="1"/>
</dbReference>
<keyword evidence="5" id="KW-0547">Nucleotide-binding</keyword>
<evidence type="ECO:0000256" key="2">
    <source>
        <dbReference type="ARBA" id="ARBA00012438"/>
    </source>
</evidence>
<evidence type="ECO:0000256" key="1">
    <source>
        <dbReference type="ARBA" id="ARBA00000085"/>
    </source>
</evidence>
<protein>
    <recommendedName>
        <fullName evidence="2">histidine kinase</fullName>
        <ecNumber evidence="2">2.7.13.3</ecNumber>
    </recommendedName>
</protein>
<dbReference type="Gene3D" id="3.30.565.10">
    <property type="entry name" value="Histidine kinase-like ATPase, C-terminal domain"/>
    <property type="match status" value="1"/>
</dbReference>
<dbReference type="EMBL" id="CP144918">
    <property type="protein sequence ID" value="WWA47700.1"/>
    <property type="molecule type" value="Genomic_DNA"/>
</dbReference>
<dbReference type="Pfam" id="PF05227">
    <property type="entry name" value="CHASE3"/>
    <property type="match status" value="1"/>
</dbReference>
<keyword evidence="8" id="KW-1133">Transmembrane helix</keyword>
<evidence type="ECO:0000259" key="9">
    <source>
        <dbReference type="SMART" id="SM00911"/>
    </source>
</evidence>
<dbReference type="RefSeq" id="WP_338446589.1">
    <property type="nucleotide sequence ID" value="NZ_CP144918.1"/>
</dbReference>
<dbReference type="Proteomes" id="UP001335183">
    <property type="component" value="Chromosome"/>
</dbReference>
<evidence type="ECO:0000256" key="6">
    <source>
        <dbReference type="ARBA" id="ARBA00022777"/>
    </source>
</evidence>
<comment type="catalytic activity">
    <reaction evidence="1">
        <text>ATP + protein L-histidine = ADP + protein N-phospho-L-histidine.</text>
        <dbReference type="EC" id="2.7.13.3"/>
    </reaction>
</comment>
<dbReference type="InterPro" id="IPR036890">
    <property type="entry name" value="HATPase_C_sf"/>
</dbReference>
<keyword evidence="7" id="KW-0067">ATP-binding</keyword>
<accession>A0ABZ2DBH5</accession>
<gene>
    <name evidence="10" type="ORF">V5F89_01970</name>
</gene>
<evidence type="ECO:0000256" key="4">
    <source>
        <dbReference type="ARBA" id="ARBA00022679"/>
    </source>
</evidence>
<keyword evidence="8" id="KW-0472">Membrane</keyword>
<evidence type="ECO:0000313" key="10">
    <source>
        <dbReference type="EMBL" id="WWA47700.1"/>
    </source>
</evidence>
<proteinExistence type="predicted"/>
<dbReference type="PANTHER" id="PTHR41523">
    <property type="entry name" value="TWO-COMPONENT SYSTEM SENSOR PROTEIN"/>
    <property type="match status" value="1"/>
</dbReference>
<dbReference type="EC" id="2.7.13.3" evidence="2"/>
<dbReference type="InterPro" id="IPR011102">
    <property type="entry name" value="Sig_transdc_His_kinase_HWE"/>
</dbReference>
<feature type="domain" description="Signal transduction histidine kinase HWE region" evidence="9">
    <location>
        <begin position="241"/>
        <end position="323"/>
    </location>
</feature>
<evidence type="ECO:0000313" key="11">
    <source>
        <dbReference type="Proteomes" id="UP001335183"/>
    </source>
</evidence>
<dbReference type="InterPro" id="IPR007891">
    <property type="entry name" value="CHASE3"/>
</dbReference>
<keyword evidence="6" id="KW-0418">Kinase</keyword>
<keyword evidence="3" id="KW-0597">Phosphoprotein</keyword>
<name>A0ABZ2DBH5_9SPHN</name>